<organism evidence="2 3">
    <name type="scientific">Congregibacter variabilis</name>
    <dbReference type="NCBI Taxonomy" id="3081200"/>
    <lineage>
        <taxon>Bacteria</taxon>
        <taxon>Pseudomonadati</taxon>
        <taxon>Pseudomonadota</taxon>
        <taxon>Gammaproteobacteria</taxon>
        <taxon>Cellvibrionales</taxon>
        <taxon>Halieaceae</taxon>
        <taxon>Congregibacter</taxon>
    </lineage>
</organism>
<dbReference type="Proteomes" id="UP001626537">
    <property type="component" value="Chromosome"/>
</dbReference>
<keyword evidence="1" id="KW-0812">Transmembrane</keyword>
<keyword evidence="1" id="KW-1133">Transmembrane helix</keyword>
<dbReference type="RefSeq" id="WP_407348440.1">
    <property type="nucleotide sequence ID" value="NZ_CP136864.1"/>
</dbReference>
<name>A0ABZ0I5C8_9GAMM</name>
<feature type="transmembrane region" description="Helical" evidence="1">
    <location>
        <begin position="15"/>
        <end position="35"/>
    </location>
</feature>
<gene>
    <name evidence="2" type="ORF">R0135_01200</name>
</gene>
<keyword evidence="3" id="KW-1185">Reference proteome</keyword>
<protein>
    <submittedName>
        <fullName evidence="2">Uncharacterized protein</fullName>
    </submittedName>
</protein>
<evidence type="ECO:0000256" key="1">
    <source>
        <dbReference type="SAM" id="Phobius"/>
    </source>
</evidence>
<keyword evidence="1" id="KW-0472">Membrane</keyword>
<sequence>MRLSRITKHIYDQNWFAVGIDLIIVVIGVFIGIQVSNWSNDRAEMNQETVYLAELQEDFRKIVEELESDIAAYDGIVEAMSFLLAESRKVKSVFSSEDLTLAAKKLVSMVGTEIVSDTYSNLTGSGDLAIIRSREIKTSMASFFARYEVVKLVATTHELQLVNIFQPYAIANLDYVSLLPDNRSVLPAAGFSSEIIASELRSRKFRNVVAVKWDIATDLIGILDSALLDARRVQALLSKEVSQLRSSG</sequence>
<evidence type="ECO:0000313" key="3">
    <source>
        <dbReference type="Proteomes" id="UP001626537"/>
    </source>
</evidence>
<accession>A0ABZ0I5C8</accession>
<reference evidence="2 3" key="1">
    <citation type="submission" date="2023-10" db="EMBL/GenBank/DDBJ databases">
        <title>Two novel species belonging to the OM43/NOR5 clade.</title>
        <authorList>
            <person name="Park M."/>
        </authorList>
    </citation>
    <scope>NUCLEOTIDE SEQUENCE [LARGE SCALE GENOMIC DNA]</scope>
    <source>
        <strain evidence="2 3">IMCC43200</strain>
    </source>
</reference>
<proteinExistence type="predicted"/>
<evidence type="ECO:0000313" key="2">
    <source>
        <dbReference type="EMBL" id="WOJ93799.1"/>
    </source>
</evidence>
<dbReference type="EMBL" id="CP136864">
    <property type="protein sequence ID" value="WOJ93799.1"/>
    <property type="molecule type" value="Genomic_DNA"/>
</dbReference>